<dbReference type="SUPFAM" id="SSF140490">
    <property type="entry name" value="Nqo1C-terminal domain-like"/>
    <property type="match status" value="1"/>
</dbReference>
<dbReference type="InterPro" id="IPR037225">
    <property type="entry name" value="Nuo51_FMN-bd_sf"/>
</dbReference>
<organism evidence="7 8">
    <name type="scientific">candidate division GN15 bacterium</name>
    <dbReference type="NCBI Taxonomy" id="2072418"/>
    <lineage>
        <taxon>Bacteria</taxon>
        <taxon>candidate division GN15</taxon>
    </lineage>
</organism>
<evidence type="ECO:0000256" key="2">
    <source>
        <dbReference type="ARBA" id="ARBA00022485"/>
    </source>
</evidence>
<protein>
    <submittedName>
        <fullName evidence="7">NADH-quinone oxidoreductase subunit F</fullName>
    </submittedName>
</protein>
<dbReference type="SUPFAM" id="SSF142984">
    <property type="entry name" value="Nqo1 middle domain-like"/>
    <property type="match status" value="1"/>
</dbReference>
<evidence type="ECO:0000313" key="8">
    <source>
        <dbReference type="Proteomes" id="UP000250918"/>
    </source>
</evidence>
<dbReference type="FunFam" id="3.40.50.11540:FF:000001">
    <property type="entry name" value="NADH dehydrogenase [ubiquinone] flavoprotein 1, mitochondrial"/>
    <property type="match status" value="1"/>
</dbReference>
<dbReference type="Gene3D" id="6.10.250.1450">
    <property type="match status" value="1"/>
</dbReference>
<evidence type="ECO:0000259" key="6">
    <source>
        <dbReference type="PROSITE" id="PS51379"/>
    </source>
</evidence>
<dbReference type="SMART" id="SM00928">
    <property type="entry name" value="NADH_4Fe-4S"/>
    <property type="match status" value="1"/>
</dbReference>
<dbReference type="PROSITE" id="PS51379">
    <property type="entry name" value="4FE4S_FER_2"/>
    <property type="match status" value="2"/>
</dbReference>
<dbReference type="InterPro" id="IPR011538">
    <property type="entry name" value="Nuo51_FMN-bd"/>
</dbReference>
<dbReference type="InterPro" id="IPR001949">
    <property type="entry name" value="NADH-UbQ_OxRdtase_51kDa_CS"/>
</dbReference>
<dbReference type="AlphaFoldDB" id="A0A855X5W7"/>
<dbReference type="InterPro" id="IPR019575">
    <property type="entry name" value="Nuop51_4Fe4S-bd"/>
</dbReference>
<dbReference type="InterPro" id="IPR036249">
    <property type="entry name" value="Thioredoxin-like_sf"/>
</dbReference>
<dbReference type="FunFam" id="1.20.1440.230:FF:000001">
    <property type="entry name" value="Mitochondrial NADH dehydrogenase flavoprotein 1"/>
    <property type="match status" value="1"/>
</dbReference>
<keyword evidence="2" id="KW-0004">4Fe-4S</keyword>
<dbReference type="Gene3D" id="3.10.20.600">
    <property type="match status" value="1"/>
</dbReference>
<dbReference type="Pfam" id="PF01512">
    <property type="entry name" value="Complex1_51K"/>
    <property type="match status" value="1"/>
</dbReference>
<dbReference type="SUPFAM" id="SSF52833">
    <property type="entry name" value="Thioredoxin-like"/>
    <property type="match status" value="1"/>
</dbReference>
<dbReference type="Pfam" id="PF01257">
    <property type="entry name" value="2Fe-2S_thioredx"/>
    <property type="match status" value="1"/>
</dbReference>
<evidence type="ECO:0000256" key="3">
    <source>
        <dbReference type="ARBA" id="ARBA00022723"/>
    </source>
</evidence>
<dbReference type="InterPro" id="IPR017896">
    <property type="entry name" value="4Fe4S_Fe-S-bd"/>
</dbReference>
<comment type="similarity">
    <text evidence="1">Belongs to the complex I 51 kDa subunit family.</text>
</comment>
<dbReference type="Pfam" id="PF10531">
    <property type="entry name" value="SLBB"/>
    <property type="match status" value="1"/>
</dbReference>
<dbReference type="GO" id="GO:0051539">
    <property type="term" value="F:4 iron, 4 sulfur cluster binding"/>
    <property type="evidence" value="ECO:0007669"/>
    <property type="project" value="UniProtKB-KW"/>
</dbReference>
<keyword evidence="4" id="KW-0408">Iron</keyword>
<comment type="caution">
    <text evidence="7">The sequence shown here is derived from an EMBL/GenBank/DDBJ whole genome shotgun (WGS) entry which is preliminary data.</text>
</comment>
<name>A0A855X5W7_9BACT</name>
<accession>A0A855X5W7</accession>
<reference evidence="7 8" key="1">
    <citation type="journal article" date="2018" name="ISME J.">
        <title>A methanotrophic archaeon couples anaerobic oxidation of methane to Fe(III) reduction.</title>
        <authorList>
            <person name="Cai C."/>
            <person name="Leu A.O."/>
            <person name="Xie G.J."/>
            <person name="Guo J."/>
            <person name="Feng Y."/>
            <person name="Zhao J.X."/>
            <person name="Tyson G.W."/>
            <person name="Yuan Z."/>
            <person name="Hu S."/>
        </authorList>
    </citation>
    <scope>NUCLEOTIDE SEQUENCE [LARGE SCALE GENOMIC DNA]</scope>
    <source>
        <strain evidence="7">FeB_12</strain>
    </source>
</reference>
<evidence type="ECO:0000256" key="1">
    <source>
        <dbReference type="ARBA" id="ARBA00007523"/>
    </source>
</evidence>
<dbReference type="Pfam" id="PF10589">
    <property type="entry name" value="NADH_4Fe-4S"/>
    <property type="match status" value="1"/>
</dbReference>
<dbReference type="Gene3D" id="3.30.70.20">
    <property type="match status" value="1"/>
</dbReference>
<dbReference type="GO" id="GO:0008137">
    <property type="term" value="F:NADH dehydrogenase (ubiquinone) activity"/>
    <property type="evidence" value="ECO:0007669"/>
    <property type="project" value="InterPro"/>
</dbReference>
<dbReference type="PROSITE" id="PS00645">
    <property type="entry name" value="COMPLEX1_51K_2"/>
    <property type="match status" value="1"/>
</dbReference>
<feature type="domain" description="4Fe-4S ferredoxin-type" evidence="6">
    <location>
        <begin position="591"/>
        <end position="618"/>
    </location>
</feature>
<sequence>MAITSSKQLMEMHKECKTNFEKYPKKVIVCCGTGCIANGARKIVEAFQAALAERKIKDFTIEAVKETGCHGFCEQGPLVVIEPHGTFYTHVKPKDVASIVDKSIAGTEVIEPLLYTNPVTGDKVERYQDVSFFTHQHRIALRNLGKIAAHDIRDYIAVGGYQGLAKVLTSMTPDRIIDLIAESGLRGRGGGGFPAGKKWRTCRNVESDVRYVICNGDEGDPGAFMDRSIMEGDPHSVLEGMMIAAFAVGAKNGYIYVREEYPLAVIHLQKAIEDCEKHGLLGDNILGTDFSFRIRINRGAGAFVCGESSALMRSVAGEVGEPRAKYIHSVVKGLYDKPTVLNNVETYANVPIIVMNGAEWFKSIGVKNNSGTKVFSLVGKVRNTGLIEVAMGTTLREIIYDIGGGMLDGRPFKAVQTGGPSGGCLPASQLDLPVDFDSLTAVGSMMGSGGMIVMDDKTCMVDVARYFLNFLVSESCGKCVPCREGLYQLHELTVKVCNGEATEADLEKMEKLSDIVITASLCGLGKSGPNPLMSTIKYFRDEYLTHIREKRCPAAVCKKLITYTVIEEKCTGCMACITACAYNAITGERKKPHYISQEKCEKCGACVAVCKPDAILVE</sequence>
<evidence type="ECO:0000256" key="5">
    <source>
        <dbReference type="ARBA" id="ARBA00023014"/>
    </source>
</evidence>
<dbReference type="SUPFAM" id="SSF142019">
    <property type="entry name" value="Nqo1 FMN-binding domain-like"/>
    <property type="match status" value="1"/>
</dbReference>
<dbReference type="CDD" id="cd02980">
    <property type="entry name" value="TRX_Fd_family"/>
    <property type="match status" value="1"/>
</dbReference>
<evidence type="ECO:0000313" key="7">
    <source>
        <dbReference type="EMBL" id="PWB72345.1"/>
    </source>
</evidence>
<gene>
    <name evidence="7" type="ORF">C3F09_06835</name>
</gene>
<proteinExistence type="inferred from homology"/>
<dbReference type="InterPro" id="IPR037207">
    <property type="entry name" value="Nuop51_4Fe4S-bd_sf"/>
</dbReference>
<feature type="domain" description="4Fe-4S ferredoxin-type" evidence="6">
    <location>
        <begin position="561"/>
        <end position="590"/>
    </location>
</feature>
<dbReference type="Gene3D" id="1.20.1440.230">
    <property type="entry name" value="NADH-ubiquinone oxidoreductase 51kDa subunit, iron-sulphur binding domain"/>
    <property type="match status" value="1"/>
</dbReference>
<dbReference type="InterPro" id="IPR019554">
    <property type="entry name" value="Soluble_ligand-bd"/>
</dbReference>
<keyword evidence="5" id="KW-0411">Iron-sulfur</keyword>
<dbReference type="SUPFAM" id="SSF54862">
    <property type="entry name" value="4Fe-4S ferredoxins"/>
    <property type="match status" value="1"/>
</dbReference>
<dbReference type="EMBL" id="PQAP01000088">
    <property type="protein sequence ID" value="PWB72345.1"/>
    <property type="molecule type" value="Genomic_DNA"/>
</dbReference>
<dbReference type="GO" id="GO:0010181">
    <property type="term" value="F:FMN binding"/>
    <property type="evidence" value="ECO:0007669"/>
    <property type="project" value="InterPro"/>
</dbReference>
<dbReference type="PANTHER" id="PTHR43578:SF3">
    <property type="entry name" value="NADH-QUINONE OXIDOREDUCTASE SUBUNIT F"/>
    <property type="match status" value="1"/>
</dbReference>
<evidence type="ECO:0000256" key="4">
    <source>
        <dbReference type="ARBA" id="ARBA00023004"/>
    </source>
</evidence>
<dbReference type="Gene3D" id="3.40.50.11540">
    <property type="entry name" value="NADH-ubiquinone oxidoreductase 51kDa subunit"/>
    <property type="match status" value="1"/>
</dbReference>
<dbReference type="Proteomes" id="UP000250918">
    <property type="component" value="Unassembled WGS sequence"/>
</dbReference>
<dbReference type="GO" id="GO:0046872">
    <property type="term" value="F:metal ion binding"/>
    <property type="evidence" value="ECO:0007669"/>
    <property type="project" value="UniProtKB-KW"/>
</dbReference>
<keyword evidence="3" id="KW-0479">Metal-binding</keyword>
<dbReference type="Gene3D" id="3.40.30.10">
    <property type="entry name" value="Glutaredoxin"/>
    <property type="match status" value="1"/>
</dbReference>
<dbReference type="Pfam" id="PF12838">
    <property type="entry name" value="Fer4_7"/>
    <property type="match status" value="1"/>
</dbReference>
<dbReference type="PANTHER" id="PTHR43578">
    <property type="entry name" value="NADH-QUINONE OXIDOREDUCTASE SUBUNIT F"/>
    <property type="match status" value="1"/>
</dbReference>